<accession>A0A310SH83</accession>
<evidence type="ECO:0000313" key="4">
    <source>
        <dbReference type="EMBL" id="OAD53635.1"/>
    </source>
</evidence>
<dbReference type="AlphaFoldDB" id="A0A310SH83"/>
<reference evidence="4 5" key="1">
    <citation type="submission" date="2015-07" db="EMBL/GenBank/DDBJ databases">
        <title>The genome of Eufriesea mexicana.</title>
        <authorList>
            <person name="Pan H."/>
            <person name="Kapheim K."/>
        </authorList>
    </citation>
    <scope>NUCLEOTIDE SEQUENCE [LARGE SCALE GENOMIC DNA]</scope>
    <source>
        <strain evidence="4">0111107269</strain>
        <tissue evidence="4">Whole body</tissue>
    </source>
</reference>
<evidence type="ECO:0000256" key="3">
    <source>
        <dbReference type="SAM" id="MobiDB-lite"/>
    </source>
</evidence>
<dbReference type="OrthoDB" id="9451547at2759"/>
<evidence type="ECO:0000256" key="1">
    <source>
        <dbReference type="ARBA" id="ARBA00023054"/>
    </source>
</evidence>
<dbReference type="PANTHER" id="PTHR32123">
    <property type="entry name" value="BICD FAMILY-LIKE CARGO ADAPTER"/>
    <property type="match status" value="1"/>
</dbReference>
<feature type="coiled-coil region" evidence="2">
    <location>
        <begin position="504"/>
        <end position="686"/>
    </location>
</feature>
<evidence type="ECO:0000256" key="2">
    <source>
        <dbReference type="SAM" id="Coils"/>
    </source>
</evidence>
<feature type="coiled-coil region" evidence="2">
    <location>
        <begin position="908"/>
        <end position="942"/>
    </location>
</feature>
<name>A0A310SH83_9HYME</name>
<keyword evidence="5" id="KW-1185">Reference proteome</keyword>
<organism evidence="4 5">
    <name type="scientific">Eufriesea mexicana</name>
    <dbReference type="NCBI Taxonomy" id="516756"/>
    <lineage>
        <taxon>Eukaryota</taxon>
        <taxon>Metazoa</taxon>
        <taxon>Ecdysozoa</taxon>
        <taxon>Arthropoda</taxon>
        <taxon>Hexapoda</taxon>
        <taxon>Insecta</taxon>
        <taxon>Pterygota</taxon>
        <taxon>Neoptera</taxon>
        <taxon>Endopterygota</taxon>
        <taxon>Hymenoptera</taxon>
        <taxon>Apocrita</taxon>
        <taxon>Aculeata</taxon>
        <taxon>Apoidea</taxon>
        <taxon>Anthophila</taxon>
        <taxon>Apidae</taxon>
        <taxon>Eufriesea</taxon>
    </lineage>
</organism>
<feature type="region of interest" description="Disordered" evidence="3">
    <location>
        <begin position="400"/>
        <end position="421"/>
    </location>
</feature>
<evidence type="ECO:0000313" key="5">
    <source>
        <dbReference type="Proteomes" id="UP000250275"/>
    </source>
</evidence>
<protein>
    <submittedName>
        <fullName evidence="4">Bicaudal D-related protein like protein</fullName>
    </submittedName>
</protein>
<keyword evidence="1 2" id="KW-0175">Coiled coil</keyword>
<feature type="region of interest" description="Disordered" evidence="3">
    <location>
        <begin position="687"/>
        <end position="717"/>
    </location>
</feature>
<proteinExistence type="predicted"/>
<sequence length="985" mass="111803">MLPKKEGHQEPYALEDMITDLQARRNSLDQEEFEDPVELLKKRDRDLVLAAELGKALLERNQELTRQSEVLAEEYSSKLELSNILYRVRVNWDLVLAAELGKALLERNQELTRQSEVLAEEYSSKLESTVWHDDVLPVARNAWIRTSRSSSQPYMDESHESVETSHLGNVTSKTMPGTTLCLHAYPLLRLSFRVLPVTVFLTSGEHAMSALLCFSFVFDYNAGYTWRLVHACKLGSSSLGYFRLRGLGALSFWVVRWLMNTVRKCETKVAEAGSTPMTRSFCGAGYYAANVGRKVPREIASLMGFPLSSVSEAMQHVAFHNRVLSGYWPWFLPFVPRHGVARKHRVKDRLSQETDLRQGFTPVIKLAAVPRLLSWRRGRKQADSVISFSQLADRRNADVRNGLPWHRDPSDKVRRGRTPARPAVVKGVEQRVETQPEVTAKRMERKRWLEAEKPTVLDIRDDESRSRALALLRNSQTLSFHRILVGLENLASSSKPERSRRASLSSLEQERHLLRRRLEEARGENEAKTLELQADVETLRSQLEEQNERARRAERDQATLVAELTAQNTRLADQLREAAKQEEQLLIEVKVLREKCALRSTTLQDHVSSLEVLRDEVQLVSAQRTELERRSLELREERARAMAALEEAEDRAAALERLGHEAEHRAKLAERERDELAATLAAIEADRRGRSGSIQKPPRSLQAEMECEESGSSLGEQEDLRAEMARAVKRLKELCVHLRRGEDDSGLQSDCDESMLVIVNNTAETEEVNSNGQETLPSSANCPGALLDLVEEVYNLALSGRGAPGELGLAVELHRVREELENAKDQHKQTQEELKRRGEALLDITSKLSVSEAELRGVREERDRARDDIEHSQLTKDEILAQAYKVRDQAVARKNRAEVELAKTRIDVLQANSQLMEAIQQKIELSQQLEQWQMDVQSLLDEHVRSKLMPVTNSITAANSENSEIVAPARKKRSTGSTKKMFGLF</sequence>
<gene>
    <name evidence="4" type="ORF">WN48_09648</name>
</gene>
<dbReference type="PANTHER" id="PTHR32123:SF13">
    <property type="entry name" value="BICAUDAL D-RELATED PROTEIN HOMOLOG"/>
    <property type="match status" value="1"/>
</dbReference>
<feature type="coiled-coil region" evidence="2">
    <location>
        <begin position="810"/>
        <end position="868"/>
    </location>
</feature>
<dbReference type="InterPro" id="IPR051149">
    <property type="entry name" value="Spindly/BICDR_Dynein_Adapter"/>
</dbReference>
<dbReference type="Proteomes" id="UP000250275">
    <property type="component" value="Unassembled WGS sequence"/>
</dbReference>
<dbReference type="EMBL" id="KQ766603">
    <property type="protein sequence ID" value="OAD53635.1"/>
    <property type="molecule type" value="Genomic_DNA"/>
</dbReference>